<keyword evidence="1" id="KW-0812">Transmembrane</keyword>
<comment type="caution">
    <text evidence="2">The sequence shown here is derived from an EMBL/GenBank/DDBJ whole genome shotgun (WGS) entry which is preliminary data.</text>
</comment>
<sequence length="66" mass="7596">MQEHNSNVAARFMVLSFARLSLIIYISAQPELSFLLPYSSNTHSHHCNFPDFSPFPYSSPFISFRV</sequence>
<keyword evidence="1" id="KW-1133">Transmembrane helix</keyword>
<dbReference type="AlphaFoldDB" id="A0A1X2HPW2"/>
<name>A0A1X2HPW2_SYNRA</name>
<dbReference type="InParanoid" id="A0A1X2HPW2"/>
<evidence type="ECO:0000313" key="2">
    <source>
        <dbReference type="EMBL" id="ORZ01332.1"/>
    </source>
</evidence>
<dbReference type="Proteomes" id="UP000242180">
    <property type="component" value="Unassembled WGS sequence"/>
</dbReference>
<organism evidence="2 3">
    <name type="scientific">Syncephalastrum racemosum</name>
    <name type="common">Filamentous fungus</name>
    <dbReference type="NCBI Taxonomy" id="13706"/>
    <lineage>
        <taxon>Eukaryota</taxon>
        <taxon>Fungi</taxon>
        <taxon>Fungi incertae sedis</taxon>
        <taxon>Mucoromycota</taxon>
        <taxon>Mucoromycotina</taxon>
        <taxon>Mucoromycetes</taxon>
        <taxon>Mucorales</taxon>
        <taxon>Syncephalastraceae</taxon>
        <taxon>Syncephalastrum</taxon>
    </lineage>
</organism>
<feature type="transmembrane region" description="Helical" evidence="1">
    <location>
        <begin position="12"/>
        <end position="28"/>
    </location>
</feature>
<reference evidence="2 3" key="1">
    <citation type="submission" date="2016-07" db="EMBL/GenBank/DDBJ databases">
        <title>Pervasive Adenine N6-methylation of Active Genes in Fungi.</title>
        <authorList>
            <consortium name="DOE Joint Genome Institute"/>
            <person name="Mondo S.J."/>
            <person name="Dannebaum R.O."/>
            <person name="Kuo R.C."/>
            <person name="Labutti K."/>
            <person name="Haridas S."/>
            <person name="Kuo A."/>
            <person name="Salamov A."/>
            <person name="Ahrendt S.R."/>
            <person name="Lipzen A."/>
            <person name="Sullivan W."/>
            <person name="Andreopoulos W.B."/>
            <person name="Clum A."/>
            <person name="Lindquist E."/>
            <person name="Daum C."/>
            <person name="Ramamoorthy G.K."/>
            <person name="Gryganskyi A."/>
            <person name="Culley D."/>
            <person name="Magnuson J.K."/>
            <person name="James T.Y."/>
            <person name="O'Malley M.A."/>
            <person name="Stajich J.E."/>
            <person name="Spatafora J.W."/>
            <person name="Visel A."/>
            <person name="Grigoriev I.V."/>
        </authorList>
    </citation>
    <scope>NUCLEOTIDE SEQUENCE [LARGE SCALE GENOMIC DNA]</scope>
    <source>
        <strain evidence="2 3">NRRL 2496</strain>
    </source>
</reference>
<proteinExistence type="predicted"/>
<accession>A0A1X2HPW2</accession>
<keyword evidence="1" id="KW-0472">Membrane</keyword>
<dbReference type="EMBL" id="MCGN01000002">
    <property type="protein sequence ID" value="ORZ01332.1"/>
    <property type="molecule type" value="Genomic_DNA"/>
</dbReference>
<keyword evidence="3" id="KW-1185">Reference proteome</keyword>
<gene>
    <name evidence="2" type="ORF">BCR43DRAFT_486774</name>
</gene>
<protein>
    <submittedName>
        <fullName evidence="2">Uncharacterized protein</fullName>
    </submittedName>
</protein>
<evidence type="ECO:0000313" key="3">
    <source>
        <dbReference type="Proteomes" id="UP000242180"/>
    </source>
</evidence>
<evidence type="ECO:0000256" key="1">
    <source>
        <dbReference type="SAM" id="Phobius"/>
    </source>
</evidence>